<protein>
    <submittedName>
        <fullName evidence="1">Uncharacterized protein</fullName>
    </submittedName>
</protein>
<sequence>MLRTLVSTVLIDNGFAINICPIRVAYRLGLAKNDFVPSNLAVKAYNNTRRVVEGTLMLKLDAKGFEMDVEFHVVDIPATFNLLLGRPWLHRLDIMAVPSTLHQKVMLGLPTGTLTICGDFGICSLKEDGSPVLGIMHSEEDIDLGVFSFDTSGSVLTINVDDDIIISSVALVIMRRMSYLPGMGLGIHQQGVPKFPTFSFSEGRYGLGTG</sequence>
<keyword evidence="2" id="KW-1185">Reference proteome</keyword>
<accession>A0ACC0MPE6</accession>
<proteinExistence type="predicted"/>
<evidence type="ECO:0000313" key="2">
    <source>
        <dbReference type="Proteomes" id="UP001062846"/>
    </source>
</evidence>
<reference evidence="1" key="1">
    <citation type="submission" date="2022-02" db="EMBL/GenBank/DDBJ databases">
        <title>Plant Genome Project.</title>
        <authorList>
            <person name="Zhang R.-G."/>
        </authorList>
    </citation>
    <scope>NUCLEOTIDE SEQUENCE</scope>
    <source>
        <strain evidence="1">AT1</strain>
    </source>
</reference>
<name>A0ACC0MPE6_RHOML</name>
<comment type="caution">
    <text evidence="1">The sequence shown here is derived from an EMBL/GenBank/DDBJ whole genome shotgun (WGS) entry which is preliminary data.</text>
</comment>
<organism evidence="1 2">
    <name type="scientific">Rhododendron molle</name>
    <name type="common">Chinese azalea</name>
    <name type="synonym">Azalea mollis</name>
    <dbReference type="NCBI Taxonomy" id="49168"/>
    <lineage>
        <taxon>Eukaryota</taxon>
        <taxon>Viridiplantae</taxon>
        <taxon>Streptophyta</taxon>
        <taxon>Embryophyta</taxon>
        <taxon>Tracheophyta</taxon>
        <taxon>Spermatophyta</taxon>
        <taxon>Magnoliopsida</taxon>
        <taxon>eudicotyledons</taxon>
        <taxon>Gunneridae</taxon>
        <taxon>Pentapetalae</taxon>
        <taxon>asterids</taxon>
        <taxon>Ericales</taxon>
        <taxon>Ericaceae</taxon>
        <taxon>Ericoideae</taxon>
        <taxon>Rhodoreae</taxon>
        <taxon>Rhododendron</taxon>
    </lineage>
</organism>
<dbReference type="Proteomes" id="UP001062846">
    <property type="component" value="Chromosome 8"/>
</dbReference>
<gene>
    <name evidence="1" type="ORF">RHMOL_Rhmol08G0178600</name>
</gene>
<dbReference type="EMBL" id="CM046395">
    <property type="protein sequence ID" value="KAI8542936.1"/>
    <property type="molecule type" value="Genomic_DNA"/>
</dbReference>
<evidence type="ECO:0000313" key="1">
    <source>
        <dbReference type="EMBL" id="KAI8542936.1"/>
    </source>
</evidence>